<dbReference type="SMART" id="SM00354">
    <property type="entry name" value="HTH_LACI"/>
    <property type="match status" value="1"/>
</dbReference>
<dbReference type="SUPFAM" id="SSF47413">
    <property type="entry name" value="lambda repressor-like DNA-binding domains"/>
    <property type="match status" value="1"/>
</dbReference>
<dbReference type="InterPro" id="IPR001761">
    <property type="entry name" value="Peripla_BP/Lac1_sug-bd_dom"/>
</dbReference>
<dbReference type="Pfam" id="PF00532">
    <property type="entry name" value="Peripla_BP_1"/>
    <property type="match status" value="1"/>
</dbReference>
<evidence type="ECO:0000259" key="4">
    <source>
        <dbReference type="PROSITE" id="PS50932"/>
    </source>
</evidence>
<dbReference type="Gene3D" id="1.10.260.40">
    <property type="entry name" value="lambda repressor-like DNA-binding domains"/>
    <property type="match status" value="1"/>
</dbReference>
<dbReference type="PATRIC" id="fig|246787.4.peg.3366"/>
<dbReference type="PANTHER" id="PTHR30146">
    <property type="entry name" value="LACI-RELATED TRANSCRIPTIONAL REPRESSOR"/>
    <property type="match status" value="1"/>
</dbReference>
<evidence type="ECO:0000313" key="6">
    <source>
        <dbReference type="EMBL" id="KAA5421980.1"/>
    </source>
</evidence>
<evidence type="ECO:0000313" key="11">
    <source>
        <dbReference type="Proteomes" id="UP000482653"/>
    </source>
</evidence>
<dbReference type="PANTHER" id="PTHR30146:SF109">
    <property type="entry name" value="HTH-TYPE TRANSCRIPTIONAL REGULATOR GALS"/>
    <property type="match status" value="1"/>
</dbReference>
<protein>
    <submittedName>
        <fullName evidence="5">HTH-type transcriptional repressor CytR</fullName>
    </submittedName>
    <submittedName>
        <fullName evidence="8">LacI family DNA-binding transcriptional regulator</fullName>
    </submittedName>
    <submittedName>
        <fullName evidence="6">LacI family transcriptional regulator</fullName>
    </submittedName>
</protein>
<dbReference type="Proteomes" id="UP000482653">
    <property type="component" value="Unassembled WGS sequence"/>
</dbReference>
<dbReference type="EMBL" id="VVYX01000003">
    <property type="protein sequence ID" value="KAA5421980.1"/>
    <property type="molecule type" value="Genomic_DNA"/>
</dbReference>
<dbReference type="InterPro" id="IPR010982">
    <property type="entry name" value="Lambda_DNA-bd_dom_sf"/>
</dbReference>
<dbReference type="EMBL" id="CP012801">
    <property type="protein sequence ID" value="ALJ60485.1"/>
    <property type="molecule type" value="Genomic_DNA"/>
</dbReference>
<evidence type="ECO:0000256" key="3">
    <source>
        <dbReference type="ARBA" id="ARBA00023163"/>
    </source>
</evidence>
<dbReference type="GO" id="GO:0016987">
    <property type="term" value="F:sigma factor activity"/>
    <property type="evidence" value="ECO:0007669"/>
    <property type="project" value="InterPro"/>
</dbReference>
<evidence type="ECO:0000313" key="5">
    <source>
        <dbReference type="EMBL" id="ALJ60485.1"/>
    </source>
</evidence>
<evidence type="ECO:0000313" key="9">
    <source>
        <dbReference type="Proteomes" id="UP000061809"/>
    </source>
</evidence>
<dbReference type="EMBL" id="VVYV01000003">
    <property type="protein sequence ID" value="KAA5423191.1"/>
    <property type="molecule type" value="Genomic_DNA"/>
</dbReference>
<dbReference type="GO" id="GO:0000976">
    <property type="term" value="F:transcription cis-regulatory region binding"/>
    <property type="evidence" value="ECO:0007669"/>
    <property type="project" value="TreeGrafter"/>
</dbReference>
<dbReference type="CDD" id="cd01392">
    <property type="entry name" value="HTH_LacI"/>
    <property type="match status" value="1"/>
</dbReference>
<dbReference type="GO" id="GO:0001216">
    <property type="term" value="F:DNA-binding transcription activator activity"/>
    <property type="evidence" value="ECO:0007669"/>
    <property type="project" value="InterPro"/>
</dbReference>
<accession>A0A0P0FSC0</accession>
<dbReference type="InterPro" id="IPR000394">
    <property type="entry name" value="RNA_pol_sigma_54"/>
</dbReference>
<dbReference type="InterPro" id="IPR028082">
    <property type="entry name" value="Peripla_BP_I"/>
</dbReference>
<dbReference type="Gene3D" id="3.40.50.2300">
    <property type="match status" value="2"/>
</dbReference>
<keyword evidence="2 8" id="KW-0238">DNA-binding</keyword>
<name>A0A0P0FSC0_9BACE</name>
<evidence type="ECO:0000313" key="8">
    <source>
        <dbReference type="EMBL" id="MDT4514063.1"/>
    </source>
</evidence>
<evidence type="ECO:0000313" key="7">
    <source>
        <dbReference type="EMBL" id="KAA5423191.1"/>
    </source>
</evidence>
<dbReference type="EMBL" id="JAVSNH010000002">
    <property type="protein sequence ID" value="MDT4514063.1"/>
    <property type="molecule type" value="Genomic_DNA"/>
</dbReference>
<reference evidence="5 9" key="1">
    <citation type="journal article" date="2015" name="Science">
        <title>Genetic determinants of in vivo fitness and diet responsiveness in multiple human gut Bacteroides.</title>
        <authorList>
            <person name="Wu M."/>
            <person name="McNulty N.P."/>
            <person name="Rodionov D.A."/>
            <person name="Khoroshkin M.S."/>
            <person name="Griffin N.W."/>
            <person name="Cheng J."/>
            <person name="Latreille P."/>
            <person name="Kerstetter R.A."/>
            <person name="Terrapon N."/>
            <person name="Henrissat B."/>
            <person name="Osterman A.L."/>
            <person name="Gordon J.I."/>
        </authorList>
    </citation>
    <scope>NUCLEOTIDE SEQUENCE [LARGE SCALE GENOMIC DNA]</scope>
    <source>
        <strain evidence="5 9">WH2</strain>
    </source>
</reference>
<evidence type="ECO:0000256" key="2">
    <source>
        <dbReference type="ARBA" id="ARBA00023125"/>
    </source>
</evidence>
<dbReference type="AlphaFoldDB" id="A0A0P0FSC0"/>
<dbReference type="InterPro" id="IPR000843">
    <property type="entry name" value="HTH_LacI"/>
</dbReference>
<evidence type="ECO:0000256" key="1">
    <source>
        <dbReference type="ARBA" id="ARBA00023015"/>
    </source>
</evidence>
<reference evidence="10 11" key="2">
    <citation type="journal article" date="2019" name="Nat. Med.">
        <title>A library of human gut bacterial isolates paired with longitudinal multiomics data enables mechanistic microbiome research.</title>
        <authorList>
            <person name="Poyet M."/>
            <person name="Groussin M."/>
            <person name="Gibbons S.M."/>
            <person name="Avila-Pacheco J."/>
            <person name="Jiang X."/>
            <person name="Kearney S.M."/>
            <person name="Perrotta A.R."/>
            <person name="Berdy B."/>
            <person name="Zhao S."/>
            <person name="Lieberman T.D."/>
            <person name="Swanson P.K."/>
            <person name="Smith M."/>
            <person name="Roesemann S."/>
            <person name="Alexander J.E."/>
            <person name="Rich S.A."/>
            <person name="Livny J."/>
            <person name="Vlamakis H."/>
            <person name="Clish C."/>
            <person name="Bullock K."/>
            <person name="Deik A."/>
            <person name="Scott J."/>
            <person name="Pierce K.A."/>
            <person name="Xavier R.J."/>
            <person name="Alm E.J."/>
        </authorList>
    </citation>
    <scope>NUCLEOTIDE SEQUENCE [LARGE SCALE GENOMIC DNA]</scope>
    <source>
        <strain evidence="7 10">BIOML-A6</strain>
        <strain evidence="6 11">BIOML-A8</strain>
    </source>
</reference>
<reference evidence="8" key="3">
    <citation type="submission" date="2023-08" db="EMBL/GenBank/DDBJ databases">
        <title>Reintroducing virulent viruses to syntetic microbiomes.</title>
        <authorList>
            <person name="Wilde J."/>
            <person name="Boyes R."/>
            <person name="Robinson A.V."/>
            <person name="Daisley B.A."/>
            <person name="Allen-Vercoe E."/>
        </authorList>
    </citation>
    <scope>NUCLEOTIDE SEQUENCE</scope>
    <source>
        <strain evidence="8">225I_12FAA</strain>
    </source>
</reference>
<dbReference type="Pfam" id="PF00356">
    <property type="entry name" value="LacI"/>
    <property type="match status" value="1"/>
</dbReference>
<dbReference type="GeneID" id="66305419"/>
<gene>
    <name evidence="5" type="primary">cytR_2</name>
    <name evidence="5" type="ORF">BcellWH2_03251</name>
    <name evidence="7" type="ORF">F2Y81_03715</name>
    <name evidence="6" type="ORF">F2Y87_02390</name>
    <name evidence="8" type="ORF">RO785_24155</name>
</gene>
<dbReference type="eggNOG" id="COG1609">
    <property type="taxonomic scope" value="Bacteria"/>
</dbReference>
<keyword evidence="3" id="KW-0804">Transcription</keyword>
<evidence type="ECO:0000313" key="10">
    <source>
        <dbReference type="Proteomes" id="UP000448877"/>
    </source>
</evidence>
<dbReference type="Proteomes" id="UP000061809">
    <property type="component" value="Chromosome"/>
</dbReference>
<dbReference type="PROSITE" id="PS50932">
    <property type="entry name" value="HTH_LACI_2"/>
    <property type="match status" value="1"/>
</dbReference>
<dbReference type="SUPFAM" id="SSF53822">
    <property type="entry name" value="Periplasmic binding protein-like I"/>
    <property type="match status" value="1"/>
</dbReference>
<sequence length="349" mass="38955">MEKPITIKDIAKKLGLSTSTVSRALSDSWEIKKETKELVIKTAAELNYHPNTQAKGLVTKKSYTIGIVVPELVTSFFPMIISGIQKILMHEGYQILITQSNESAETERTNLSLLEQHMVDGIIISTTSDSFVNSDMYQSLQDNGIPLVFFNRVPSNIDTTKIIIDDKKMAYSAVAHLIGEGYRKIFHFAGPEKLDITKDRMNGYIEAMQDANLPISDSTIIHSGIFIRDGEQTMEDILSGNGEKPDAIFAFNDPVAIGAMKALKRHGLRIPYDVAFVGFSESDMATVVEPYLTSIEQPRVEIGEIAASCMLDKIRTNRLLNKKIVLDAKLNIRESSHKKHNYDKDTILT</sequence>
<dbReference type="Proteomes" id="UP001266995">
    <property type="component" value="Unassembled WGS sequence"/>
</dbReference>
<dbReference type="RefSeq" id="WP_007219450.1">
    <property type="nucleotide sequence ID" value="NZ_CABMLT010000005.1"/>
</dbReference>
<dbReference type="Proteomes" id="UP000448877">
    <property type="component" value="Unassembled WGS sequence"/>
</dbReference>
<dbReference type="KEGG" id="bcel:BcellWH2_03251"/>
<dbReference type="PROSITE" id="PS00717">
    <property type="entry name" value="SIGMA54_1"/>
    <property type="match status" value="1"/>
</dbReference>
<organism evidence="5 9">
    <name type="scientific">Bacteroides cellulosilyticus</name>
    <dbReference type="NCBI Taxonomy" id="246787"/>
    <lineage>
        <taxon>Bacteria</taxon>
        <taxon>Pseudomonadati</taxon>
        <taxon>Bacteroidota</taxon>
        <taxon>Bacteroidia</taxon>
        <taxon>Bacteroidales</taxon>
        <taxon>Bacteroidaceae</taxon>
        <taxon>Bacteroides</taxon>
    </lineage>
</organism>
<proteinExistence type="predicted"/>
<dbReference type="CDD" id="cd06267">
    <property type="entry name" value="PBP1_LacI_sugar_binding-like"/>
    <property type="match status" value="1"/>
</dbReference>
<keyword evidence="1" id="KW-0805">Transcription regulation</keyword>
<dbReference type="STRING" id="246787.BcellWH2_03251"/>
<feature type="domain" description="HTH lacI-type" evidence="4">
    <location>
        <begin position="5"/>
        <end position="59"/>
    </location>
</feature>